<dbReference type="PANTHER" id="PTHR21240">
    <property type="entry name" value="2-AMINO-3-CARBOXYLMUCONATE-6-SEMIALDEHYDE DECARBOXYLASE"/>
    <property type="match status" value="1"/>
</dbReference>
<keyword evidence="1" id="KW-0456">Lyase</keyword>
<sequence>MPGIDIHTHLAPDLRTVDLPQVEIDDNAVAVLDGGRVGPVDLYHPERLERYLDSAGLDEAVVSVPPPFYRQHLSAPDAMAWTRAVNEGLLTAVADRPRLTPLAYLPLEHPEVAAVEYERIATDARWAGVVGAAGGRSTSLDAVELQPLWRRLDEDGRTVQLHPAHSPDRRLEPYYLANLLGNPVETTVAAGQLVFGEVLSTYRRIRIVLVHCGGCLPTVVGRWERGHATSRPGVPRLSVTPAEAVRAIYVDSLAHDPAVVDLAVSVFGADRLVLGSDWPFPMGTDDPTAAVAHRGAEFARQVATENASAALGRRL</sequence>
<feature type="domain" description="Amidohydrolase-related" evidence="2">
    <location>
        <begin position="4"/>
        <end position="312"/>
    </location>
</feature>
<gene>
    <name evidence="3" type="ORF">ACFQ4H_06145</name>
</gene>
<accession>A0ABW3YAN0</accession>
<protein>
    <submittedName>
        <fullName evidence="3">Amidohydrolase family protein</fullName>
    </submittedName>
</protein>
<evidence type="ECO:0000256" key="1">
    <source>
        <dbReference type="ARBA" id="ARBA00023239"/>
    </source>
</evidence>
<dbReference type="RefSeq" id="WP_377567895.1">
    <property type="nucleotide sequence ID" value="NZ_JBHTMP010000006.1"/>
</dbReference>
<dbReference type="SUPFAM" id="SSF51556">
    <property type="entry name" value="Metallo-dependent hydrolases"/>
    <property type="match status" value="1"/>
</dbReference>
<evidence type="ECO:0000313" key="3">
    <source>
        <dbReference type="EMBL" id="MFD1320672.1"/>
    </source>
</evidence>
<dbReference type="Gene3D" id="3.20.20.140">
    <property type="entry name" value="Metal-dependent hydrolases"/>
    <property type="match status" value="1"/>
</dbReference>
<evidence type="ECO:0000313" key="4">
    <source>
        <dbReference type="Proteomes" id="UP001597260"/>
    </source>
</evidence>
<keyword evidence="4" id="KW-1185">Reference proteome</keyword>
<reference evidence="4" key="1">
    <citation type="journal article" date="2019" name="Int. J. Syst. Evol. Microbiol.">
        <title>The Global Catalogue of Microorganisms (GCM) 10K type strain sequencing project: providing services to taxonomists for standard genome sequencing and annotation.</title>
        <authorList>
            <consortium name="The Broad Institute Genomics Platform"/>
            <consortium name="The Broad Institute Genome Sequencing Center for Infectious Disease"/>
            <person name="Wu L."/>
            <person name="Ma J."/>
        </authorList>
    </citation>
    <scope>NUCLEOTIDE SEQUENCE [LARGE SCALE GENOMIC DNA]</scope>
    <source>
        <strain evidence="4">JCM 31037</strain>
    </source>
</reference>
<dbReference type="InterPro" id="IPR032465">
    <property type="entry name" value="ACMSD"/>
</dbReference>
<proteinExistence type="predicted"/>
<comment type="caution">
    <text evidence="3">The sequence shown here is derived from an EMBL/GenBank/DDBJ whole genome shotgun (WGS) entry which is preliminary data.</text>
</comment>
<dbReference type="InterPro" id="IPR032466">
    <property type="entry name" value="Metal_Hydrolase"/>
</dbReference>
<dbReference type="EMBL" id="JBHTMP010000006">
    <property type="protein sequence ID" value="MFD1320672.1"/>
    <property type="molecule type" value="Genomic_DNA"/>
</dbReference>
<dbReference type="Pfam" id="PF04909">
    <property type="entry name" value="Amidohydro_2"/>
    <property type="match status" value="1"/>
</dbReference>
<dbReference type="InterPro" id="IPR006680">
    <property type="entry name" value="Amidohydro-rel"/>
</dbReference>
<organism evidence="3 4">
    <name type="scientific">Micromonospora sonneratiae</name>
    <dbReference type="NCBI Taxonomy" id="1184706"/>
    <lineage>
        <taxon>Bacteria</taxon>
        <taxon>Bacillati</taxon>
        <taxon>Actinomycetota</taxon>
        <taxon>Actinomycetes</taxon>
        <taxon>Micromonosporales</taxon>
        <taxon>Micromonosporaceae</taxon>
        <taxon>Micromonospora</taxon>
    </lineage>
</organism>
<evidence type="ECO:0000259" key="2">
    <source>
        <dbReference type="Pfam" id="PF04909"/>
    </source>
</evidence>
<name>A0ABW3YAN0_9ACTN</name>
<dbReference type="PANTHER" id="PTHR21240:SF28">
    <property type="entry name" value="ISO-OROTATE DECARBOXYLASE (EUROFUNG)"/>
    <property type="match status" value="1"/>
</dbReference>
<dbReference type="Proteomes" id="UP001597260">
    <property type="component" value="Unassembled WGS sequence"/>
</dbReference>